<dbReference type="InterPro" id="IPR019772">
    <property type="entry name" value="Ferrochelatase_AS"/>
</dbReference>
<keyword evidence="7 8" id="KW-0963">Cytoplasm</keyword>
<dbReference type="PANTHER" id="PTHR11108">
    <property type="entry name" value="FERROCHELATASE"/>
    <property type="match status" value="1"/>
</dbReference>
<dbReference type="Gene3D" id="3.40.50.1400">
    <property type="match status" value="2"/>
</dbReference>
<dbReference type="NCBIfam" id="TIGR00109">
    <property type="entry name" value="hemH"/>
    <property type="match status" value="1"/>
</dbReference>
<dbReference type="GO" id="GO:0004325">
    <property type="term" value="F:ferrochelatase activity"/>
    <property type="evidence" value="ECO:0007669"/>
    <property type="project" value="UniProtKB-EC"/>
</dbReference>
<comment type="pathway">
    <text evidence="7 8">Porphyrin-containing compound metabolism; protoheme biosynthesis; protoheme from protoporphyrin-IX: step 1/1.</text>
</comment>
<dbReference type="PROSITE" id="PS00534">
    <property type="entry name" value="FERROCHELATASE"/>
    <property type="match status" value="1"/>
</dbReference>
<reference evidence="9 10" key="1">
    <citation type="submission" date="2023-07" db="EMBL/GenBank/DDBJ databases">
        <title>Sorghum-associated microbial communities from plants grown in Nebraska, USA.</title>
        <authorList>
            <person name="Schachtman D."/>
        </authorList>
    </citation>
    <scope>NUCLEOTIDE SEQUENCE [LARGE SCALE GENOMIC DNA]</scope>
    <source>
        <strain evidence="9 10">BE187</strain>
    </source>
</reference>
<name>A0ABU1VRV7_9GAMM</name>
<dbReference type="CDD" id="cd00419">
    <property type="entry name" value="Ferrochelatase_C"/>
    <property type="match status" value="1"/>
</dbReference>
<evidence type="ECO:0000256" key="8">
    <source>
        <dbReference type="RuleBase" id="RU000607"/>
    </source>
</evidence>
<comment type="subcellular location">
    <subcellularLocation>
        <location evidence="7 8">Cytoplasm</location>
    </subcellularLocation>
</comment>
<keyword evidence="2 7" id="KW-0408">Iron</keyword>
<proteinExistence type="inferred from homology"/>
<comment type="caution">
    <text evidence="9">The sequence shown here is derived from an EMBL/GenBank/DDBJ whole genome shotgun (WGS) entry which is preliminary data.</text>
</comment>
<dbReference type="PANTHER" id="PTHR11108:SF1">
    <property type="entry name" value="FERROCHELATASE, MITOCHONDRIAL"/>
    <property type="match status" value="1"/>
</dbReference>
<dbReference type="CDD" id="cd03411">
    <property type="entry name" value="Ferrochelatase_N"/>
    <property type="match status" value="1"/>
</dbReference>
<evidence type="ECO:0000256" key="6">
    <source>
        <dbReference type="ARBA" id="ARBA00024536"/>
    </source>
</evidence>
<comment type="similarity">
    <text evidence="1 7 8">Belongs to the ferrochelatase family.</text>
</comment>
<evidence type="ECO:0000313" key="9">
    <source>
        <dbReference type="EMBL" id="MDR7100095.1"/>
    </source>
</evidence>
<dbReference type="RefSeq" id="WP_310054675.1">
    <property type="nucleotide sequence ID" value="NZ_JAVDVW010000002.1"/>
</dbReference>
<keyword evidence="7" id="KW-0479">Metal-binding</keyword>
<dbReference type="InterPro" id="IPR033659">
    <property type="entry name" value="Ferrochelatase_N"/>
</dbReference>
<dbReference type="SUPFAM" id="SSF53800">
    <property type="entry name" value="Chelatase"/>
    <property type="match status" value="1"/>
</dbReference>
<gene>
    <name evidence="7" type="primary">hemH</name>
    <name evidence="9" type="ORF">J2X04_002476</name>
</gene>
<keyword evidence="10" id="KW-1185">Reference proteome</keyword>
<keyword evidence="3 7" id="KW-0350">Heme biosynthesis</keyword>
<dbReference type="EC" id="4.98.1.1" evidence="7 8"/>
<comment type="catalytic activity">
    <reaction evidence="6">
        <text>Fe-coproporphyrin III + 2 H(+) = coproporphyrin III + Fe(2+)</text>
        <dbReference type="Rhea" id="RHEA:49572"/>
        <dbReference type="ChEBI" id="CHEBI:15378"/>
        <dbReference type="ChEBI" id="CHEBI:29033"/>
        <dbReference type="ChEBI" id="CHEBI:68438"/>
        <dbReference type="ChEBI" id="CHEBI:131725"/>
        <dbReference type="EC" id="4.99.1.9"/>
    </reaction>
    <physiologicalReaction direction="right-to-left" evidence="6">
        <dbReference type="Rhea" id="RHEA:49574"/>
    </physiologicalReaction>
</comment>
<evidence type="ECO:0000256" key="2">
    <source>
        <dbReference type="ARBA" id="ARBA00023004"/>
    </source>
</evidence>
<feature type="binding site" evidence="7">
    <location>
        <position position="307"/>
    </location>
    <ligand>
        <name>Fe(2+)</name>
        <dbReference type="ChEBI" id="CHEBI:29033"/>
    </ligand>
</feature>
<feature type="binding site" evidence="7">
    <location>
        <position position="226"/>
    </location>
    <ligand>
        <name>Fe(2+)</name>
        <dbReference type="ChEBI" id="CHEBI:29033"/>
    </ligand>
</feature>
<comment type="function">
    <text evidence="7 8">Catalyzes the ferrous insertion into protoporphyrin IX.</text>
</comment>
<protein>
    <recommendedName>
        <fullName evidence="7 8">Ferrochelatase</fullName>
        <ecNumber evidence="7 8">4.98.1.1</ecNumber>
    </recommendedName>
    <alternativeName>
        <fullName evidence="7">Heme synthase</fullName>
    </alternativeName>
    <alternativeName>
        <fullName evidence="7">Protoheme ferro-lyase</fullName>
    </alternativeName>
</protein>
<dbReference type="Proteomes" id="UP001267878">
    <property type="component" value="Unassembled WGS sequence"/>
</dbReference>
<dbReference type="InterPro" id="IPR033644">
    <property type="entry name" value="Ferrochelatase_C"/>
</dbReference>
<sequence>MTAPTPTAGETAAAIDRATAMVLVNLGTPDAPTPGAVRRYLREFLSDRRVVDLPRWLWWPLLNLVILPLRATRVAHKYASVWLRDGSPLAVYTRQLAQAVQRECPQWRVLHAMRYGTPSFTHVLEQLRADGVRRVLVLPLYPQYSTTTTASVRDVVETARFAIRDSGFVEAGKEAADADADAGVAPMAHFIGDYHLDPGWIAALSESIRDHRARHGNAAHLMFSFHGLPQRLADNGDPYPRQCEAGARAIAAALGLREESWTLSYQSRFGREKWLEPATAATLKALAERGIRSVDVVAPGFAVDCLETLEEVAQMLKQDFQACGGELRYIPCLNDSDAHARVLAAIARDALAATAAQPA</sequence>
<keyword evidence="4 7" id="KW-0456">Lyase</keyword>
<dbReference type="InterPro" id="IPR001015">
    <property type="entry name" value="Ferrochelatase"/>
</dbReference>
<evidence type="ECO:0000256" key="1">
    <source>
        <dbReference type="ARBA" id="ARBA00007718"/>
    </source>
</evidence>
<evidence type="ECO:0000256" key="5">
    <source>
        <dbReference type="ARBA" id="ARBA00023244"/>
    </source>
</evidence>
<evidence type="ECO:0000256" key="4">
    <source>
        <dbReference type="ARBA" id="ARBA00023239"/>
    </source>
</evidence>
<evidence type="ECO:0000256" key="3">
    <source>
        <dbReference type="ARBA" id="ARBA00023133"/>
    </source>
</evidence>
<accession>A0ABU1VRV7</accession>
<dbReference type="Pfam" id="PF00762">
    <property type="entry name" value="Ferrochelatase"/>
    <property type="match status" value="1"/>
</dbReference>
<organism evidence="9 10">
    <name type="scientific">Agrilutibacter niabensis</name>
    <dbReference type="NCBI Taxonomy" id="380628"/>
    <lineage>
        <taxon>Bacteria</taxon>
        <taxon>Pseudomonadati</taxon>
        <taxon>Pseudomonadota</taxon>
        <taxon>Gammaproteobacteria</taxon>
        <taxon>Lysobacterales</taxon>
        <taxon>Lysobacteraceae</taxon>
        <taxon>Agrilutibacter</taxon>
    </lineage>
</organism>
<dbReference type="HAMAP" id="MF_00323">
    <property type="entry name" value="Ferrochelatase"/>
    <property type="match status" value="1"/>
</dbReference>
<evidence type="ECO:0000313" key="10">
    <source>
        <dbReference type="Proteomes" id="UP001267878"/>
    </source>
</evidence>
<keyword evidence="5 7" id="KW-0627">Porphyrin biosynthesis</keyword>
<dbReference type="EMBL" id="JAVDVW010000002">
    <property type="protein sequence ID" value="MDR7100095.1"/>
    <property type="molecule type" value="Genomic_DNA"/>
</dbReference>
<comment type="catalytic activity">
    <reaction evidence="7 8">
        <text>heme b + 2 H(+) = protoporphyrin IX + Fe(2+)</text>
        <dbReference type="Rhea" id="RHEA:22584"/>
        <dbReference type="ChEBI" id="CHEBI:15378"/>
        <dbReference type="ChEBI" id="CHEBI:29033"/>
        <dbReference type="ChEBI" id="CHEBI:57306"/>
        <dbReference type="ChEBI" id="CHEBI:60344"/>
        <dbReference type="EC" id="4.98.1.1"/>
    </reaction>
</comment>
<evidence type="ECO:0000256" key="7">
    <source>
        <dbReference type="HAMAP-Rule" id="MF_00323"/>
    </source>
</evidence>